<dbReference type="Gene3D" id="1.10.510.10">
    <property type="entry name" value="Transferase(Phosphotransferase) domain 1"/>
    <property type="match status" value="1"/>
</dbReference>
<dbReference type="Gene3D" id="1.10.533.10">
    <property type="entry name" value="Death Domain, Fas"/>
    <property type="match status" value="1"/>
</dbReference>
<keyword evidence="4" id="KW-0808">Transferase</keyword>
<dbReference type="STRING" id="8355.A0A1L8GYL7"/>
<keyword evidence="4" id="KW-0418">Kinase</keyword>
<dbReference type="GO" id="GO:0004672">
    <property type="term" value="F:protein kinase activity"/>
    <property type="evidence" value="ECO:0000318"/>
    <property type="project" value="GO_Central"/>
</dbReference>
<dbReference type="OMA" id="YVEQGKS"/>
<dbReference type="KEGG" id="xla:108711082"/>
<dbReference type="InterPro" id="IPR011029">
    <property type="entry name" value="DEATH-like_dom_sf"/>
</dbReference>
<evidence type="ECO:0000256" key="1">
    <source>
        <dbReference type="ARBA" id="ARBA00022741"/>
    </source>
</evidence>
<dbReference type="InterPro" id="IPR000719">
    <property type="entry name" value="Prot_kinase_dom"/>
</dbReference>
<dbReference type="Pfam" id="PF07714">
    <property type="entry name" value="PK_Tyr_Ser-Thr"/>
    <property type="match status" value="1"/>
</dbReference>
<dbReference type="PANTHER" id="PTHR27001:SF929">
    <property type="entry name" value="INTERLEUKIN 1 RECEPTOR-ASSOCIATED KINASE 1"/>
    <property type="match status" value="1"/>
</dbReference>
<dbReference type="GO" id="GO:0007165">
    <property type="term" value="P:signal transduction"/>
    <property type="evidence" value="ECO:0000318"/>
    <property type="project" value="GO_Central"/>
</dbReference>
<dbReference type="GO" id="GO:0005524">
    <property type="term" value="F:ATP binding"/>
    <property type="evidence" value="ECO:0007669"/>
    <property type="project" value="UniProtKB-KW"/>
</dbReference>
<sequence>MHSRNSQMAAAKVFLSPDMSLFEVPPSTMEHFCNIMDCSDGTLGWRGLAEHFTSDWMEFCKIEKYAEQGKSRTRELLWSLAHKNKTVGDLLTVLKEMGHKRALKLFMNQDVNWQNACSVGLKALPLQKCDIQTQEENTLSSISLQMIIKGTNDFHQNFLIAEGEFFKVYKAEVHRQSCVVKVLKQDKHLAEPKQWNLFISKLMALPRFQHPNIVQLLGYLSYPEKTFLVCPYMVNRSLYERIKCTEKSSPLPWQIRYNILVGVANLIKYLHSMKPRPVICGNITSKNILLDQHFHPKLSDFAMVHLRSYMINHNYTIKMDHATCKFLGYLPEEYISRGNLSSKTDMYSYGVVMMEVLTGFETLIKGSKDTYLRYLLWEQMEKSGLESLFPLLDKKAGKWPQCVARNLFNLCLDCTILPAILRPTVEEVLERTESAKNVGTYKEDLPKSLKSLGALNYPEESDESLCPVRIIQGTVPSEIPYECSQSEVTFLGVDRNGKEWKTAGTTISSVKTSDNPSYADCRAQLPEPSYLMPIECSCSSPPDSSKSCDGCIANGFGHSISWSTQ</sequence>
<dbReference type="RefSeq" id="XP_018107913.1">
    <property type="nucleotide sequence ID" value="XM_018252424.2"/>
</dbReference>
<protein>
    <submittedName>
        <fullName evidence="4">Interleukin-1 receptor-associated kinase 3</fullName>
    </submittedName>
</protein>
<dbReference type="AlphaFoldDB" id="A0A1L8GYL7"/>
<dbReference type="Bgee" id="108711082">
    <property type="expression patterns" value="Expressed in lung and 6 other cell types or tissues"/>
</dbReference>
<dbReference type="GeneID" id="108711082"/>
<keyword evidence="2" id="KW-0067">ATP-binding</keyword>
<dbReference type="Proteomes" id="UP000186698">
    <property type="component" value="Chromosome 3L"/>
</dbReference>
<dbReference type="GO" id="GO:0043123">
    <property type="term" value="P:positive regulation of canonical NF-kappaB signal transduction"/>
    <property type="evidence" value="ECO:0007669"/>
    <property type="project" value="UniProtKB-ARBA"/>
</dbReference>
<dbReference type="SUPFAM" id="SSF56112">
    <property type="entry name" value="Protein kinase-like (PK-like)"/>
    <property type="match status" value="1"/>
</dbReference>
<keyword evidence="3" id="KW-1185">Reference proteome</keyword>
<name>A0A1L8GYL7_XENLA</name>
<dbReference type="InterPro" id="IPR011009">
    <property type="entry name" value="Kinase-like_dom_sf"/>
</dbReference>
<dbReference type="InterPro" id="IPR001245">
    <property type="entry name" value="Ser-Thr/Tyr_kinase_cat_dom"/>
</dbReference>
<dbReference type="SUPFAM" id="SSF47986">
    <property type="entry name" value="DEATH domain"/>
    <property type="match status" value="1"/>
</dbReference>
<accession>A0A1L8GYL7</accession>
<reference evidence="4" key="1">
    <citation type="submission" date="2025-08" db="UniProtKB">
        <authorList>
            <consortium name="RefSeq"/>
        </authorList>
    </citation>
    <scope>IDENTIFICATION</scope>
    <source>
        <strain evidence="4">J_2021</strain>
        <tissue evidence="4">Erythrocytes</tissue>
    </source>
</reference>
<keyword evidence="1" id="KW-0547">Nucleotide-binding</keyword>
<dbReference type="InterPro" id="IPR000488">
    <property type="entry name" value="Death_dom"/>
</dbReference>
<dbReference type="PaxDb" id="8355-A0A1L8GYL7"/>
<evidence type="ECO:0000313" key="3">
    <source>
        <dbReference type="Proteomes" id="UP000186698"/>
    </source>
</evidence>
<evidence type="ECO:0000256" key="2">
    <source>
        <dbReference type="ARBA" id="ARBA00022840"/>
    </source>
</evidence>
<proteinExistence type="predicted"/>
<dbReference type="PANTHER" id="PTHR27001">
    <property type="entry name" value="OS01G0253100 PROTEIN"/>
    <property type="match status" value="1"/>
</dbReference>
<gene>
    <name evidence="4" type="primary">LOC108711082</name>
</gene>
<organism evidence="3 4">
    <name type="scientific">Xenopus laevis</name>
    <name type="common">African clawed frog</name>
    <dbReference type="NCBI Taxonomy" id="8355"/>
    <lineage>
        <taxon>Eukaryota</taxon>
        <taxon>Metazoa</taxon>
        <taxon>Chordata</taxon>
        <taxon>Craniata</taxon>
        <taxon>Vertebrata</taxon>
        <taxon>Euteleostomi</taxon>
        <taxon>Amphibia</taxon>
        <taxon>Batrachia</taxon>
        <taxon>Anura</taxon>
        <taxon>Pipoidea</taxon>
        <taxon>Pipidae</taxon>
        <taxon>Xenopodinae</taxon>
        <taxon>Xenopus</taxon>
        <taxon>Xenopus</taxon>
    </lineage>
</organism>
<dbReference type="Pfam" id="PF00531">
    <property type="entry name" value="Death"/>
    <property type="match status" value="1"/>
</dbReference>
<dbReference type="OrthoDB" id="4062651at2759"/>
<evidence type="ECO:0000313" key="4">
    <source>
        <dbReference type="RefSeq" id="XP_018107913.1"/>
    </source>
</evidence>
<dbReference type="GO" id="GO:0031349">
    <property type="term" value="P:positive regulation of defense response"/>
    <property type="evidence" value="ECO:0007669"/>
    <property type="project" value="UniProtKB-ARBA"/>
</dbReference>
<dbReference type="PROSITE" id="PS50011">
    <property type="entry name" value="PROTEIN_KINASE_DOM"/>
    <property type="match status" value="1"/>
</dbReference>
<dbReference type="GO" id="GO:0005886">
    <property type="term" value="C:plasma membrane"/>
    <property type="evidence" value="ECO:0000318"/>
    <property type="project" value="GO_Central"/>
</dbReference>
<dbReference type="Gene3D" id="3.30.200.20">
    <property type="entry name" value="Phosphorylase Kinase, domain 1"/>
    <property type="match status" value="1"/>
</dbReference>
<keyword evidence="4" id="KW-0675">Receptor</keyword>